<evidence type="ECO:0000256" key="6">
    <source>
        <dbReference type="ARBA" id="ARBA00023004"/>
    </source>
</evidence>
<dbReference type="InterPro" id="IPR016166">
    <property type="entry name" value="FAD-bd_PCMH"/>
</dbReference>
<dbReference type="GO" id="GO:0004458">
    <property type="term" value="F:D-lactate dehydrogenase (cytochrome) activity"/>
    <property type="evidence" value="ECO:0007669"/>
    <property type="project" value="TreeGrafter"/>
</dbReference>
<dbReference type="InterPro" id="IPR016169">
    <property type="entry name" value="FAD-bd_PCMH_sub2"/>
</dbReference>
<name>W4L7U0_ENTF1</name>
<dbReference type="InterPro" id="IPR017900">
    <property type="entry name" value="4Fe4S_Fe_S_CS"/>
</dbReference>
<evidence type="ECO:0000313" key="10">
    <source>
        <dbReference type="EMBL" id="ETW94107.1"/>
    </source>
</evidence>
<dbReference type="InterPro" id="IPR016171">
    <property type="entry name" value="Vanillyl_alc_oxidase_C-sub2"/>
</dbReference>
<dbReference type="InterPro" id="IPR004113">
    <property type="entry name" value="FAD-bd_oxidored_4_C"/>
</dbReference>
<feature type="domain" description="4Fe-4S ferredoxin-type" evidence="8">
    <location>
        <begin position="621"/>
        <end position="652"/>
    </location>
</feature>
<keyword evidence="5" id="KW-0560">Oxidoreductase</keyword>
<dbReference type="GO" id="GO:0046872">
    <property type="term" value="F:metal ion binding"/>
    <property type="evidence" value="ECO:0007669"/>
    <property type="project" value="UniProtKB-KW"/>
</dbReference>
<dbReference type="Pfam" id="PF01565">
    <property type="entry name" value="FAD_binding_4"/>
    <property type="match status" value="1"/>
</dbReference>
<gene>
    <name evidence="10" type="ORF">ETSY1_36295</name>
</gene>
<dbReference type="PANTHER" id="PTHR11748">
    <property type="entry name" value="D-LACTATE DEHYDROGENASE"/>
    <property type="match status" value="1"/>
</dbReference>
<evidence type="ECO:0000313" key="11">
    <source>
        <dbReference type="Proteomes" id="UP000019141"/>
    </source>
</evidence>
<evidence type="ECO:0000256" key="1">
    <source>
        <dbReference type="ARBA" id="ARBA00001974"/>
    </source>
</evidence>
<dbReference type="PANTHER" id="PTHR11748:SF119">
    <property type="entry name" value="D-2-HYDROXYGLUTARATE DEHYDROGENASE"/>
    <property type="match status" value="1"/>
</dbReference>
<dbReference type="InterPro" id="IPR016164">
    <property type="entry name" value="FAD-linked_Oxase-like_C"/>
</dbReference>
<dbReference type="Proteomes" id="UP000019141">
    <property type="component" value="Unassembled WGS sequence"/>
</dbReference>
<dbReference type="Pfam" id="PF02754">
    <property type="entry name" value="CCG"/>
    <property type="match status" value="1"/>
</dbReference>
<keyword evidence="6" id="KW-0408">Iron</keyword>
<evidence type="ECO:0000259" key="8">
    <source>
        <dbReference type="PROSITE" id="PS51379"/>
    </source>
</evidence>
<dbReference type="Gene3D" id="3.30.70.2190">
    <property type="match status" value="1"/>
</dbReference>
<dbReference type="InterPro" id="IPR004017">
    <property type="entry name" value="Cys_rich_dom"/>
</dbReference>
<dbReference type="Pfam" id="PF13183">
    <property type="entry name" value="Fer4_8"/>
    <property type="match status" value="1"/>
</dbReference>
<keyword evidence="7" id="KW-0411">Iron-sulfur</keyword>
<dbReference type="Gene3D" id="3.30.70.2740">
    <property type="match status" value="1"/>
</dbReference>
<keyword evidence="11" id="KW-1185">Reference proteome</keyword>
<dbReference type="Pfam" id="PF02913">
    <property type="entry name" value="FAD-oxidase_C"/>
    <property type="match status" value="1"/>
</dbReference>
<dbReference type="GO" id="GO:0071949">
    <property type="term" value="F:FAD binding"/>
    <property type="evidence" value="ECO:0007669"/>
    <property type="project" value="InterPro"/>
</dbReference>
<dbReference type="EMBL" id="AZHW01001118">
    <property type="protein sequence ID" value="ETW94107.1"/>
    <property type="molecule type" value="Genomic_DNA"/>
</dbReference>
<accession>W4L7U0</accession>
<evidence type="ECO:0000259" key="9">
    <source>
        <dbReference type="PROSITE" id="PS51387"/>
    </source>
</evidence>
<dbReference type="AlphaFoldDB" id="W4L7U0"/>
<sequence length="984" mass="108888">MTAAKSTLPQRDQLTVEQQRAFEHALVQAIEGEVRFDSVSRSMYATDASVYQMMPLGVVIPRTREDVRRTLQLCREYGVSITPRGGGTSQAGQAIGKGIQLDFSKYLNRILEVNEAEPYVRLEPGIVLDHLNAQLRAYGLTLPVDISTADRAVVGGMIANNSAGTRSIVYGMMIDYVEELTVMLSDGSIVTMGPLSEAAWADKTEQDDLEGECYRMVSQLAAEHAEEIDKRYPKIMRRVGGYNLNRFVKNGQPLNMAEMLVGSEGTLGLTLEAKLRLVPLPKAREVTVVQFDTILEAMAATPHILEHEPSALELVDKRILDTTRGKVKYEPLRDFIIGDPGAILIVEVTGEASDGLPERLDRMETTLREAGLGHHMHRAVNAVEQGRIWSLRRAALGLTLAQTGDAKAISFVEDAAVDPRYLHDYIKSFQEILAAHQTEAGFYAHASVGLLHIRPVVDMKTETGVHNFHSIAEQISDLVLKYGGAFSGEHGDGLVRSPFQEKMFGPVLYNAFCTIKQTFDPDGILNPGKIVHAPPHTSNLKFGPAYETKVVETIFDFGDFGGLSQAAEQCGNIGECRKTLAGVMCPSYRATYDENDSTRGRANALRMAISGQLGPGGFTDKALYPVMELCVECKACKTECPTGVDMARMKSEYLHQYQREHGATWRSRMLAHAEQLAMWGSRMAPVSNWIVQHPLTRWINEKVLHLDRRRIPPSYARHTFLDWWAAQEAPMAERRQETPMALFADTFTTFHEPQHAIAAVRLARRLGAKVTVPERVCCGRPLISKGFLDEARKQAEAVTQTLLPLVERGLPIVFCEPSCYSAVCDDHPDLLRGEMQEQARRVASACVTFEEWAEAAYRQQVESGEMICRFHPGPSKVVLHGHCHQKALVGLDPAKRLLSFIPDCEVEALDTSCCGMAGSFGYEKEHYQVSQACGEDKLFPAMRGVDGHAVAVAPGFSCRHQIAHFTGVAVQTPMTLLEELSRPV</sequence>
<dbReference type="SUPFAM" id="SSF55103">
    <property type="entry name" value="FAD-linked oxidases, C-terminal domain"/>
    <property type="match status" value="1"/>
</dbReference>
<dbReference type="PROSITE" id="PS51379">
    <property type="entry name" value="4FE4S_FER_2"/>
    <property type="match status" value="1"/>
</dbReference>
<evidence type="ECO:0000256" key="3">
    <source>
        <dbReference type="ARBA" id="ARBA00022723"/>
    </source>
</evidence>
<protein>
    <recommendedName>
        <fullName evidence="12">Oxidoreductase</fullName>
    </recommendedName>
</protein>
<dbReference type="Gene3D" id="1.10.45.10">
    <property type="entry name" value="Vanillyl-alcohol Oxidase, Chain A, domain 4"/>
    <property type="match status" value="1"/>
</dbReference>
<dbReference type="GO" id="GO:0008720">
    <property type="term" value="F:D-lactate dehydrogenase (NAD+) activity"/>
    <property type="evidence" value="ECO:0007669"/>
    <property type="project" value="TreeGrafter"/>
</dbReference>
<dbReference type="SUPFAM" id="SSF46548">
    <property type="entry name" value="alpha-helical ferredoxin"/>
    <property type="match status" value="1"/>
</dbReference>
<evidence type="ECO:0008006" key="12">
    <source>
        <dbReference type="Google" id="ProtNLM"/>
    </source>
</evidence>
<reference evidence="10 11" key="1">
    <citation type="journal article" date="2014" name="Nature">
        <title>An environmental bacterial taxon with a large and distinct metabolic repertoire.</title>
        <authorList>
            <person name="Wilson M.C."/>
            <person name="Mori T."/>
            <person name="Ruckert C."/>
            <person name="Uria A.R."/>
            <person name="Helf M.J."/>
            <person name="Takada K."/>
            <person name="Gernert C."/>
            <person name="Steffens U.A."/>
            <person name="Heycke N."/>
            <person name="Schmitt S."/>
            <person name="Rinke C."/>
            <person name="Helfrich E.J."/>
            <person name="Brachmann A.O."/>
            <person name="Gurgui C."/>
            <person name="Wakimoto T."/>
            <person name="Kracht M."/>
            <person name="Crusemann M."/>
            <person name="Hentschel U."/>
            <person name="Abe I."/>
            <person name="Matsunaga S."/>
            <person name="Kalinowski J."/>
            <person name="Takeyama H."/>
            <person name="Piel J."/>
        </authorList>
    </citation>
    <scope>NUCLEOTIDE SEQUENCE [LARGE SCALE GENOMIC DNA]</scope>
    <source>
        <strain evidence="11">TSY1</strain>
    </source>
</reference>
<dbReference type="HOGENOM" id="CLU_010756_0_0_7"/>
<evidence type="ECO:0000256" key="4">
    <source>
        <dbReference type="ARBA" id="ARBA00022827"/>
    </source>
</evidence>
<dbReference type="SUPFAM" id="SSF56176">
    <property type="entry name" value="FAD-binding/transporter-associated domain-like"/>
    <property type="match status" value="1"/>
</dbReference>
<proteinExistence type="predicted"/>
<evidence type="ECO:0000256" key="2">
    <source>
        <dbReference type="ARBA" id="ARBA00022630"/>
    </source>
</evidence>
<dbReference type="Gene3D" id="3.30.465.10">
    <property type="match status" value="1"/>
</dbReference>
<dbReference type="PROSITE" id="PS51387">
    <property type="entry name" value="FAD_PCMH"/>
    <property type="match status" value="1"/>
</dbReference>
<dbReference type="GO" id="GO:1903457">
    <property type="term" value="P:lactate catabolic process"/>
    <property type="evidence" value="ECO:0007669"/>
    <property type="project" value="TreeGrafter"/>
</dbReference>
<evidence type="ECO:0000256" key="5">
    <source>
        <dbReference type="ARBA" id="ARBA00023002"/>
    </source>
</evidence>
<evidence type="ECO:0000256" key="7">
    <source>
        <dbReference type="ARBA" id="ARBA00023014"/>
    </source>
</evidence>
<dbReference type="InterPro" id="IPR006094">
    <property type="entry name" value="Oxid_FAD_bind_N"/>
</dbReference>
<comment type="caution">
    <text evidence="10">The sequence shown here is derived from an EMBL/GenBank/DDBJ whole genome shotgun (WGS) entry which is preliminary data.</text>
</comment>
<dbReference type="InterPro" id="IPR017896">
    <property type="entry name" value="4Fe4S_Fe-S-bd"/>
</dbReference>
<keyword evidence="3" id="KW-0479">Metal-binding</keyword>
<feature type="domain" description="FAD-binding PCMH-type" evidence="9">
    <location>
        <begin position="51"/>
        <end position="280"/>
    </location>
</feature>
<comment type="cofactor">
    <cofactor evidence="1">
        <name>FAD</name>
        <dbReference type="ChEBI" id="CHEBI:57692"/>
    </cofactor>
</comment>
<dbReference type="PROSITE" id="PS00198">
    <property type="entry name" value="4FE4S_FER_1"/>
    <property type="match status" value="1"/>
</dbReference>
<keyword evidence="4" id="KW-0274">FAD</keyword>
<dbReference type="GO" id="GO:0051536">
    <property type="term" value="F:iron-sulfur cluster binding"/>
    <property type="evidence" value="ECO:0007669"/>
    <property type="project" value="UniProtKB-KW"/>
</dbReference>
<organism evidence="10 11">
    <name type="scientific">Entotheonella factor</name>
    <dbReference type="NCBI Taxonomy" id="1429438"/>
    <lineage>
        <taxon>Bacteria</taxon>
        <taxon>Pseudomonadati</taxon>
        <taxon>Nitrospinota/Tectimicrobiota group</taxon>
        <taxon>Candidatus Tectimicrobiota</taxon>
        <taxon>Candidatus Entotheonellia</taxon>
        <taxon>Candidatus Entotheonellales</taxon>
        <taxon>Candidatus Entotheonellaceae</taxon>
        <taxon>Candidatus Entotheonella</taxon>
    </lineage>
</organism>
<dbReference type="InterPro" id="IPR036318">
    <property type="entry name" value="FAD-bd_PCMH-like_sf"/>
</dbReference>
<dbReference type="PATRIC" id="fig|1429438.4.peg.6823"/>
<keyword evidence="2" id="KW-0285">Flavoprotein</keyword>